<proteinExistence type="predicted"/>
<dbReference type="AlphaFoldDB" id="A0A0F9UR02"/>
<comment type="caution">
    <text evidence="1">The sequence shown here is derived from an EMBL/GenBank/DDBJ whole genome shotgun (WGS) entry which is preliminary data.</text>
</comment>
<organism evidence="1">
    <name type="scientific">marine sediment metagenome</name>
    <dbReference type="NCBI Taxonomy" id="412755"/>
    <lineage>
        <taxon>unclassified sequences</taxon>
        <taxon>metagenomes</taxon>
        <taxon>ecological metagenomes</taxon>
    </lineage>
</organism>
<gene>
    <name evidence="1" type="ORF">LCGC14_0576670</name>
</gene>
<evidence type="ECO:0000313" key="1">
    <source>
        <dbReference type="EMBL" id="KKN56028.1"/>
    </source>
</evidence>
<reference evidence="1" key="1">
    <citation type="journal article" date="2015" name="Nature">
        <title>Complex archaea that bridge the gap between prokaryotes and eukaryotes.</title>
        <authorList>
            <person name="Spang A."/>
            <person name="Saw J.H."/>
            <person name="Jorgensen S.L."/>
            <person name="Zaremba-Niedzwiedzka K."/>
            <person name="Martijn J."/>
            <person name="Lind A.E."/>
            <person name="van Eijk R."/>
            <person name="Schleper C."/>
            <person name="Guy L."/>
            <person name="Ettema T.J."/>
        </authorList>
    </citation>
    <scope>NUCLEOTIDE SEQUENCE</scope>
</reference>
<dbReference type="EMBL" id="LAZR01000862">
    <property type="protein sequence ID" value="KKN56028.1"/>
    <property type="molecule type" value="Genomic_DNA"/>
</dbReference>
<name>A0A0F9UR02_9ZZZZ</name>
<sequence length="73" mass="8458">MEKFDFVEVNNQVGKVLLPNEIMKFWSKKIDKILRRNYLILKQIGIKESLAWGLAVNDMYNSIVANVADFALL</sequence>
<protein>
    <submittedName>
        <fullName evidence="1">Uncharacterized protein</fullName>
    </submittedName>
</protein>
<accession>A0A0F9UR02</accession>